<evidence type="ECO:0000313" key="5">
    <source>
        <dbReference type="Proteomes" id="UP000252086"/>
    </source>
</evidence>
<dbReference type="PANTHER" id="PTHR30055:SF233">
    <property type="entry name" value="REGULATORY PROTEIN TETR"/>
    <property type="match status" value="1"/>
</dbReference>
<dbReference type="EMBL" id="QNRF01000001">
    <property type="protein sequence ID" value="RBO86056.1"/>
    <property type="molecule type" value="Genomic_DNA"/>
</dbReference>
<dbReference type="InterPro" id="IPR001647">
    <property type="entry name" value="HTH_TetR"/>
</dbReference>
<sequence>MTSKVGRPKGDQQDTRQALIDAARESFSRYGYRKISTRQIAQKAGVDAAMIRYYFGSKANLFEAMVKDTLSPMLSLLRQHSQSEAALTPLTLMQTYYRMMSANPSLPRLIQEIFNHHDDGDAFSILANIFDEVLLRSKHWAQQLHQQHKINPALNPEWIRLSLLSLMIFPLLAPKYIQQGLGIELSSDWLSQLAEHNHALLQDGLFNPKEEADQ</sequence>
<accession>A0A366D7T8</accession>
<dbReference type="RefSeq" id="WP_113872942.1">
    <property type="nucleotide sequence ID" value="NZ_QNRF01000001.1"/>
</dbReference>
<keyword evidence="1 2" id="KW-0238">DNA-binding</keyword>
<feature type="DNA-binding region" description="H-T-H motif" evidence="2">
    <location>
        <begin position="36"/>
        <end position="55"/>
    </location>
</feature>
<gene>
    <name evidence="4" type="ORF">DFP76_101332</name>
</gene>
<dbReference type="PANTHER" id="PTHR30055">
    <property type="entry name" value="HTH-TYPE TRANSCRIPTIONAL REGULATOR RUTR"/>
    <property type="match status" value="1"/>
</dbReference>
<reference evidence="4 5" key="1">
    <citation type="submission" date="2018-06" db="EMBL/GenBank/DDBJ databases">
        <title>Genomic Encyclopedia of Type Strains, Phase III (KMG-III): the genomes of soil and plant-associated and newly described type strains.</title>
        <authorList>
            <person name="Whitman W."/>
        </authorList>
    </citation>
    <scope>NUCLEOTIDE SEQUENCE [LARGE SCALE GENOMIC DNA]</scope>
    <source>
        <strain evidence="4 5">CECT 7732</strain>
    </source>
</reference>
<dbReference type="GO" id="GO:0000976">
    <property type="term" value="F:transcription cis-regulatory region binding"/>
    <property type="evidence" value="ECO:0007669"/>
    <property type="project" value="TreeGrafter"/>
</dbReference>
<name>A0A366D7T8_9GAMM</name>
<dbReference type="GO" id="GO:0003700">
    <property type="term" value="F:DNA-binding transcription factor activity"/>
    <property type="evidence" value="ECO:0007669"/>
    <property type="project" value="TreeGrafter"/>
</dbReference>
<dbReference type="Pfam" id="PF00440">
    <property type="entry name" value="TetR_N"/>
    <property type="match status" value="1"/>
</dbReference>
<dbReference type="OrthoDB" id="2356263at2"/>
<dbReference type="PROSITE" id="PS50977">
    <property type="entry name" value="HTH_TETR_2"/>
    <property type="match status" value="1"/>
</dbReference>
<dbReference type="InterPro" id="IPR050109">
    <property type="entry name" value="HTH-type_TetR-like_transc_reg"/>
</dbReference>
<organism evidence="4 5">
    <name type="scientific">Marinomonas aquiplantarum</name>
    <dbReference type="NCBI Taxonomy" id="491951"/>
    <lineage>
        <taxon>Bacteria</taxon>
        <taxon>Pseudomonadati</taxon>
        <taxon>Pseudomonadota</taxon>
        <taxon>Gammaproteobacteria</taxon>
        <taxon>Oceanospirillales</taxon>
        <taxon>Oceanospirillaceae</taxon>
        <taxon>Marinomonas</taxon>
    </lineage>
</organism>
<evidence type="ECO:0000256" key="2">
    <source>
        <dbReference type="PROSITE-ProRule" id="PRU00335"/>
    </source>
</evidence>
<dbReference type="Gene3D" id="1.10.357.10">
    <property type="entry name" value="Tetracycline Repressor, domain 2"/>
    <property type="match status" value="1"/>
</dbReference>
<dbReference type="AlphaFoldDB" id="A0A366D7T8"/>
<dbReference type="SUPFAM" id="SSF46689">
    <property type="entry name" value="Homeodomain-like"/>
    <property type="match status" value="1"/>
</dbReference>
<dbReference type="PRINTS" id="PR00455">
    <property type="entry name" value="HTHTETR"/>
</dbReference>
<evidence type="ECO:0000256" key="1">
    <source>
        <dbReference type="ARBA" id="ARBA00023125"/>
    </source>
</evidence>
<evidence type="ECO:0000313" key="4">
    <source>
        <dbReference type="EMBL" id="RBO86056.1"/>
    </source>
</evidence>
<keyword evidence="5" id="KW-1185">Reference proteome</keyword>
<feature type="domain" description="HTH tetR-type" evidence="3">
    <location>
        <begin position="13"/>
        <end position="73"/>
    </location>
</feature>
<evidence type="ECO:0000259" key="3">
    <source>
        <dbReference type="PROSITE" id="PS50977"/>
    </source>
</evidence>
<dbReference type="InterPro" id="IPR009057">
    <property type="entry name" value="Homeodomain-like_sf"/>
</dbReference>
<proteinExistence type="predicted"/>
<dbReference type="Proteomes" id="UP000252086">
    <property type="component" value="Unassembled WGS sequence"/>
</dbReference>
<protein>
    <submittedName>
        <fullName evidence="4">TetR family transcriptional regulator</fullName>
    </submittedName>
</protein>
<comment type="caution">
    <text evidence="4">The sequence shown here is derived from an EMBL/GenBank/DDBJ whole genome shotgun (WGS) entry which is preliminary data.</text>
</comment>